<keyword evidence="2" id="KW-1185">Reference proteome</keyword>
<sequence length="81" mass="9552">MPYKCKAEVTTIFFILIFDLLKRCPEELPLCNTRTICKSLIYCEDVQKNCLRYNTRTICKSFISEPFRFITKNCISFAARP</sequence>
<evidence type="ECO:0000313" key="2">
    <source>
        <dbReference type="Proteomes" id="UP001054837"/>
    </source>
</evidence>
<evidence type="ECO:0000313" key="1">
    <source>
        <dbReference type="EMBL" id="GIX83635.1"/>
    </source>
</evidence>
<proteinExistence type="predicted"/>
<dbReference type="Proteomes" id="UP001054837">
    <property type="component" value="Unassembled WGS sequence"/>
</dbReference>
<gene>
    <name evidence="1" type="ORF">CDAR_167461</name>
</gene>
<dbReference type="EMBL" id="BPLQ01001651">
    <property type="protein sequence ID" value="GIX83635.1"/>
    <property type="molecule type" value="Genomic_DNA"/>
</dbReference>
<organism evidence="1 2">
    <name type="scientific">Caerostris darwini</name>
    <dbReference type="NCBI Taxonomy" id="1538125"/>
    <lineage>
        <taxon>Eukaryota</taxon>
        <taxon>Metazoa</taxon>
        <taxon>Ecdysozoa</taxon>
        <taxon>Arthropoda</taxon>
        <taxon>Chelicerata</taxon>
        <taxon>Arachnida</taxon>
        <taxon>Araneae</taxon>
        <taxon>Araneomorphae</taxon>
        <taxon>Entelegynae</taxon>
        <taxon>Araneoidea</taxon>
        <taxon>Araneidae</taxon>
        <taxon>Caerostris</taxon>
    </lineage>
</organism>
<dbReference type="AlphaFoldDB" id="A0AAV4NFT0"/>
<accession>A0AAV4NFT0</accession>
<reference evidence="1 2" key="1">
    <citation type="submission" date="2021-06" db="EMBL/GenBank/DDBJ databases">
        <title>Caerostris darwini draft genome.</title>
        <authorList>
            <person name="Kono N."/>
            <person name="Arakawa K."/>
        </authorList>
    </citation>
    <scope>NUCLEOTIDE SEQUENCE [LARGE SCALE GENOMIC DNA]</scope>
</reference>
<protein>
    <submittedName>
        <fullName evidence="1">Uncharacterized protein</fullName>
    </submittedName>
</protein>
<name>A0AAV4NFT0_9ARAC</name>
<comment type="caution">
    <text evidence="1">The sequence shown here is derived from an EMBL/GenBank/DDBJ whole genome shotgun (WGS) entry which is preliminary data.</text>
</comment>